<dbReference type="Gene3D" id="3.20.20.140">
    <property type="entry name" value="Metal-dependent hydrolases"/>
    <property type="match status" value="1"/>
</dbReference>
<dbReference type="Pfam" id="PF13263">
    <property type="entry name" value="PHP_C"/>
    <property type="match status" value="1"/>
</dbReference>
<dbReference type="SMART" id="SM00481">
    <property type="entry name" value="POLIIIAc"/>
    <property type="match status" value="1"/>
</dbReference>
<gene>
    <name evidence="2" type="ORF">ASZ90_012234</name>
</gene>
<sequence length="221" mass="24065">MRFDLHVHSNCSDGRDDVRTILRAAARRDLDGLSITDHDTLRGSQQAMKIIQEDKLDLILIPGAEVTTSEGHLLVLGIEDLPPRGLSPEETTDLAREQGGIAIVPHPYHPFRHAIGRIPECDAVEVYNSKHLFGIANARALIGAKRRHLPAVAGSDSHFAATVGLGVTEIEAADAFEAIEAIQAGRTRIIGKRTPPKFFIGNTFKSIYLILTTGGGRRRKA</sequence>
<evidence type="ECO:0000313" key="2">
    <source>
        <dbReference type="EMBL" id="KUG18050.1"/>
    </source>
</evidence>
<name>A0A0W8FBS3_9ZZZZ</name>
<dbReference type="EMBL" id="LNQE01001404">
    <property type="protein sequence ID" value="KUG18050.1"/>
    <property type="molecule type" value="Genomic_DNA"/>
</dbReference>
<reference evidence="2" key="1">
    <citation type="journal article" date="2015" name="Proc. Natl. Acad. Sci. U.S.A.">
        <title>Networks of energetic and metabolic interactions define dynamics in microbial communities.</title>
        <authorList>
            <person name="Embree M."/>
            <person name="Liu J.K."/>
            <person name="Al-Bassam M.M."/>
            <person name="Zengler K."/>
        </authorList>
    </citation>
    <scope>NUCLEOTIDE SEQUENCE</scope>
</reference>
<dbReference type="GO" id="GO:0035312">
    <property type="term" value="F:5'-3' DNA exonuclease activity"/>
    <property type="evidence" value="ECO:0007669"/>
    <property type="project" value="TreeGrafter"/>
</dbReference>
<dbReference type="InterPro" id="IPR052018">
    <property type="entry name" value="PHP_domain"/>
</dbReference>
<feature type="domain" description="Polymerase/histidinol phosphatase N-terminal" evidence="1">
    <location>
        <begin position="3"/>
        <end position="70"/>
    </location>
</feature>
<dbReference type="AlphaFoldDB" id="A0A0W8FBS3"/>
<dbReference type="InterPro" id="IPR016195">
    <property type="entry name" value="Pol/histidinol_Pase-like"/>
</dbReference>
<organism evidence="2">
    <name type="scientific">hydrocarbon metagenome</name>
    <dbReference type="NCBI Taxonomy" id="938273"/>
    <lineage>
        <taxon>unclassified sequences</taxon>
        <taxon>metagenomes</taxon>
        <taxon>ecological metagenomes</taxon>
    </lineage>
</organism>
<protein>
    <recommendedName>
        <fullName evidence="1">Polymerase/histidinol phosphatase N-terminal domain-containing protein</fullName>
    </recommendedName>
</protein>
<dbReference type="NCBIfam" id="NF038032">
    <property type="entry name" value="CehA_McbA_metalo"/>
    <property type="match status" value="1"/>
</dbReference>
<dbReference type="InterPro" id="IPR004013">
    <property type="entry name" value="PHP_dom"/>
</dbReference>
<dbReference type="PANTHER" id="PTHR42924:SF3">
    <property type="entry name" value="POLYMERASE_HISTIDINOL PHOSPHATASE N-TERMINAL DOMAIN-CONTAINING PROTEIN"/>
    <property type="match status" value="1"/>
</dbReference>
<accession>A0A0W8FBS3</accession>
<dbReference type="GO" id="GO:0004534">
    <property type="term" value="F:5'-3' RNA exonuclease activity"/>
    <property type="evidence" value="ECO:0007669"/>
    <property type="project" value="TreeGrafter"/>
</dbReference>
<dbReference type="SUPFAM" id="SSF89550">
    <property type="entry name" value="PHP domain-like"/>
    <property type="match status" value="1"/>
</dbReference>
<dbReference type="PANTHER" id="PTHR42924">
    <property type="entry name" value="EXONUCLEASE"/>
    <property type="match status" value="1"/>
</dbReference>
<evidence type="ECO:0000259" key="1">
    <source>
        <dbReference type="SMART" id="SM00481"/>
    </source>
</evidence>
<dbReference type="InterPro" id="IPR003141">
    <property type="entry name" value="Pol/His_phosphatase_N"/>
</dbReference>
<comment type="caution">
    <text evidence="2">The sequence shown here is derived from an EMBL/GenBank/DDBJ whole genome shotgun (WGS) entry which is preliminary data.</text>
</comment>
<dbReference type="CDD" id="cd07432">
    <property type="entry name" value="PHP_HisPPase"/>
    <property type="match status" value="1"/>
</dbReference>
<proteinExistence type="predicted"/>
<dbReference type="Pfam" id="PF02811">
    <property type="entry name" value="PHP"/>
    <property type="match status" value="1"/>
</dbReference>